<name>S9QAW1_9RHOB</name>
<comment type="caution">
    <text evidence="1">The sequence shown here is derived from an EMBL/GenBank/DDBJ whole genome shotgun (WGS) entry which is preliminary data.</text>
</comment>
<evidence type="ECO:0000313" key="2">
    <source>
        <dbReference type="Proteomes" id="UP000015347"/>
    </source>
</evidence>
<dbReference type="EMBL" id="APVH01000043">
    <property type="protein sequence ID" value="EPX76778.1"/>
    <property type="molecule type" value="Genomic_DNA"/>
</dbReference>
<evidence type="ECO:0000313" key="1">
    <source>
        <dbReference type="EMBL" id="EPX76778.1"/>
    </source>
</evidence>
<dbReference type="AlphaFoldDB" id="S9QAW1"/>
<accession>S9QAW1</accession>
<gene>
    <name evidence="1" type="ORF">Salmuc_04664</name>
</gene>
<dbReference type="HOGENOM" id="CLU_2275474_0_0_5"/>
<protein>
    <submittedName>
        <fullName evidence="1">Uncharacterized protein</fullName>
    </submittedName>
</protein>
<reference evidence="2" key="1">
    <citation type="journal article" date="2014" name="Stand. Genomic Sci.">
        <title>Genome sequence of the exopolysaccharide-producing Salipiger mucosus type strain (DSM 16094(T)), a moderately halophilic member of the Roseobacter clade.</title>
        <authorList>
            <person name="Riedel T."/>
            <person name="Spring S."/>
            <person name="Fiebig A."/>
            <person name="Petersen J."/>
            <person name="Kyrpides N.C."/>
            <person name="Goker M."/>
            <person name="Klenk H.P."/>
        </authorList>
    </citation>
    <scope>NUCLEOTIDE SEQUENCE [LARGE SCALE GENOMIC DNA]</scope>
    <source>
        <strain evidence="2">DSM 16094</strain>
    </source>
</reference>
<sequence>MQEDTPRIETFVVREQEYVRGDILYYLCVSTEDPEDRFRISSDYLNDDGRIYLPGSRADNMLAFWDLETAQRVLDELTPKPKPRTALVPFQEPERRVCPMAG</sequence>
<keyword evidence="2" id="KW-1185">Reference proteome</keyword>
<dbReference type="Proteomes" id="UP000015347">
    <property type="component" value="Unassembled WGS sequence"/>
</dbReference>
<organism evidence="1 2">
    <name type="scientific">Salipiger mucosus DSM 16094</name>
    <dbReference type="NCBI Taxonomy" id="1123237"/>
    <lineage>
        <taxon>Bacteria</taxon>
        <taxon>Pseudomonadati</taxon>
        <taxon>Pseudomonadota</taxon>
        <taxon>Alphaproteobacteria</taxon>
        <taxon>Rhodobacterales</taxon>
        <taxon>Roseobacteraceae</taxon>
        <taxon>Salipiger</taxon>
    </lineage>
</organism>
<proteinExistence type="predicted"/>